<sequence>MVKCSSIIVLATVF</sequence>
<dbReference type="EMBL" id="JACEFO010000908">
    <property type="protein sequence ID" value="KAF8753575.1"/>
    <property type="molecule type" value="Genomic_DNA"/>
</dbReference>
<comment type="caution">
    <text evidence="1">The sequence shown here is derived from an EMBL/GenBank/DDBJ whole genome shotgun (WGS) entry which is preliminary data.</text>
</comment>
<dbReference type="EMBL" id="JACEFO010002286">
    <property type="protein sequence ID" value="KAF8668062.1"/>
    <property type="molecule type" value="Genomic_DNA"/>
</dbReference>
<evidence type="ECO:0000313" key="1">
    <source>
        <dbReference type="EMBL" id="KAF8668062.1"/>
    </source>
</evidence>
<reference evidence="1" key="1">
    <citation type="submission" date="2020-07" db="EMBL/GenBank/DDBJ databases">
        <title>Genome sequence and genetic diversity analysis of an under-domesticated orphan crop, white fonio (Digitaria exilis).</title>
        <authorList>
            <person name="Bennetzen J.L."/>
            <person name="Chen S."/>
            <person name="Ma X."/>
            <person name="Wang X."/>
            <person name="Yssel A.E.J."/>
            <person name="Chaluvadi S.R."/>
            <person name="Johnson M."/>
            <person name="Gangashetty P."/>
            <person name="Hamidou F."/>
            <person name="Sanogo M.D."/>
            <person name="Zwaenepoel A."/>
            <person name="Wallace J."/>
            <person name="Van De Peer Y."/>
            <person name="Van Deynze A."/>
        </authorList>
    </citation>
    <scope>NUCLEOTIDE SEQUENCE</scope>
    <source>
        <tissue evidence="1">Leaves</tissue>
    </source>
</reference>
<protein>
    <submittedName>
        <fullName evidence="1">Uncharacterized protein</fullName>
    </submittedName>
</protein>
<evidence type="ECO:0000313" key="3">
    <source>
        <dbReference type="Proteomes" id="UP000636709"/>
    </source>
</evidence>
<dbReference type="Proteomes" id="UP000636709">
    <property type="component" value="Unassembled WGS sequence"/>
</dbReference>
<organism evidence="1 3">
    <name type="scientific">Digitaria exilis</name>
    <dbReference type="NCBI Taxonomy" id="1010633"/>
    <lineage>
        <taxon>Eukaryota</taxon>
        <taxon>Viridiplantae</taxon>
        <taxon>Streptophyta</taxon>
        <taxon>Embryophyta</taxon>
        <taxon>Tracheophyta</taxon>
        <taxon>Spermatophyta</taxon>
        <taxon>Magnoliopsida</taxon>
        <taxon>Liliopsida</taxon>
        <taxon>Poales</taxon>
        <taxon>Poaceae</taxon>
        <taxon>PACMAD clade</taxon>
        <taxon>Panicoideae</taxon>
        <taxon>Panicodae</taxon>
        <taxon>Paniceae</taxon>
        <taxon>Anthephorinae</taxon>
        <taxon>Digitaria</taxon>
    </lineage>
</organism>
<evidence type="ECO:0000313" key="2">
    <source>
        <dbReference type="EMBL" id="KAF8753575.1"/>
    </source>
</evidence>
<gene>
    <name evidence="2" type="ORF">HU200_011633</name>
    <name evidence="1" type="ORF">HU200_052457</name>
</gene>
<proteinExistence type="predicted"/>
<name>A0A835AYV9_9POAL</name>
<accession>A0A835AYV9</accession>
<keyword evidence="3" id="KW-1185">Reference proteome</keyword>